<dbReference type="InterPro" id="IPR041700">
    <property type="entry name" value="OMP_b-brl_3"/>
</dbReference>
<organism evidence="6 7">
    <name type="scientific">Ravibacter arvi</name>
    <dbReference type="NCBI Taxonomy" id="2051041"/>
    <lineage>
        <taxon>Bacteria</taxon>
        <taxon>Pseudomonadati</taxon>
        <taxon>Bacteroidota</taxon>
        <taxon>Cytophagia</taxon>
        <taxon>Cytophagales</taxon>
        <taxon>Spirosomataceae</taxon>
        <taxon>Ravibacter</taxon>
    </lineage>
</organism>
<dbReference type="SUPFAM" id="SSF56935">
    <property type="entry name" value="Porins"/>
    <property type="match status" value="1"/>
</dbReference>
<feature type="domain" description="TonB-dependent receptor plug" evidence="4">
    <location>
        <begin position="113"/>
        <end position="199"/>
    </location>
</feature>
<evidence type="ECO:0000256" key="3">
    <source>
        <dbReference type="ARBA" id="ARBA00023237"/>
    </source>
</evidence>
<name>A0ABP8M1X2_9BACT</name>
<dbReference type="Gene3D" id="2.60.40.1120">
    <property type="entry name" value="Carboxypeptidase-like, regulatory domain"/>
    <property type="match status" value="1"/>
</dbReference>
<keyword evidence="7" id="KW-1185">Reference proteome</keyword>
<dbReference type="PANTHER" id="PTHR40980:SF4">
    <property type="entry name" value="TONB-DEPENDENT RECEPTOR-LIKE BETA-BARREL DOMAIN-CONTAINING PROTEIN"/>
    <property type="match status" value="1"/>
</dbReference>
<dbReference type="Pfam" id="PF07715">
    <property type="entry name" value="Plug"/>
    <property type="match status" value="1"/>
</dbReference>
<dbReference type="Gene3D" id="2.40.170.20">
    <property type="entry name" value="TonB-dependent receptor, beta-barrel domain"/>
    <property type="match status" value="1"/>
</dbReference>
<comment type="subcellular location">
    <subcellularLocation>
        <location evidence="1">Cell outer membrane</location>
    </subcellularLocation>
</comment>
<reference evidence="7" key="1">
    <citation type="journal article" date="2019" name="Int. J. Syst. Evol. Microbiol.">
        <title>The Global Catalogue of Microorganisms (GCM) 10K type strain sequencing project: providing services to taxonomists for standard genome sequencing and annotation.</title>
        <authorList>
            <consortium name="The Broad Institute Genomics Platform"/>
            <consortium name="The Broad Institute Genome Sequencing Center for Infectious Disease"/>
            <person name="Wu L."/>
            <person name="Ma J."/>
        </authorList>
    </citation>
    <scope>NUCLEOTIDE SEQUENCE [LARGE SCALE GENOMIC DNA]</scope>
    <source>
        <strain evidence="7">JCM 31920</strain>
    </source>
</reference>
<dbReference type="InterPro" id="IPR036942">
    <property type="entry name" value="Beta-barrel_TonB_sf"/>
</dbReference>
<dbReference type="InterPro" id="IPR037066">
    <property type="entry name" value="Plug_dom_sf"/>
</dbReference>
<evidence type="ECO:0000313" key="7">
    <source>
        <dbReference type="Proteomes" id="UP001501508"/>
    </source>
</evidence>
<keyword evidence="3" id="KW-0998">Cell outer membrane</keyword>
<sequence length="804" mass="89397">MPCLVLAQVKISGTVTDKTTREPLPFASVVLFRSADSASVSGVLTDEKGAYLFERVVPGKYFLQAQFIGYKVLKQDVLIPESGKDQVAPVLQLEADARLLDAVNVAGERQTMEQKIDRQVYRADKFLNSSGGTAVDVLRNMPSVSVNAEGVMMLRGSTGFLVLLNGRPVSADPMTVLSQLPANSIENIEVITAPSASFDPDGKSGIINITTKAAAPDSQSFSASVQGGLPSVRRFDNLNAPLRFGADVTYGLFTDKWEVSASVGFLRNDMSGRRVGDVHTTINQVYTSFPSDGERSFIRYNYTGRAAVTYRPDKKNALTAGFYTGYRSQSRRADIVYNNTKTDLNTGDVIGRINYFNTNIAKKTGRVTLGNLDFSHTFNNRSVVTLSGLTEWADIDGLTTNYNLEEPGRKVILQGSLNPGENPLRAYRLRADYVLNLGKGKLETGYQYRNQVQNGDFQYLELDVPRNIFLIVPAFSSTTRAVNRIHSVYSQYNGKAGRFTYNGGLRYEYAFRSFRPGEEAAAILNLNNLFPVANLQYEVDPSFTVKAAYSKRVQRSTNNELNPFPEREHSETLESGDPHILPEFIGLMELGISKTFDNGTFFANVYRQRIKNVVNRVNSIYSDTILNRIYTNAGIAFSNGLEAGTTLDLTKSWKLYAGGNLYHYKINGTLFNNEVKVNSAGWVYLINANTTVALSPTWQLQGSVNYLSKRVTAQGEDSRFVTPHLSLRKTFLKGRLAALLQWQNVDMGLFGTNQQRITTWGKDFFTTTNYIHETDIFLLNLSFNINQSAKKGKLPASEFGEREF</sequence>
<evidence type="ECO:0000256" key="2">
    <source>
        <dbReference type="ARBA" id="ARBA00023136"/>
    </source>
</evidence>
<accession>A0ABP8M1X2</accession>
<dbReference type="Gene3D" id="2.170.130.10">
    <property type="entry name" value="TonB-dependent receptor, plug domain"/>
    <property type="match status" value="1"/>
</dbReference>
<evidence type="ECO:0000313" key="6">
    <source>
        <dbReference type="EMBL" id="GAA4441476.1"/>
    </source>
</evidence>
<dbReference type="Pfam" id="PF13620">
    <property type="entry name" value="CarboxypepD_reg"/>
    <property type="match status" value="1"/>
</dbReference>
<dbReference type="SUPFAM" id="SSF49464">
    <property type="entry name" value="Carboxypeptidase regulatory domain-like"/>
    <property type="match status" value="1"/>
</dbReference>
<evidence type="ECO:0000259" key="4">
    <source>
        <dbReference type="Pfam" id="PF07715"/>
    </source>
</evidence>
<protein>
    <submittedName>
        <fullName evidence="6">Outer membrane beta-barrel family protein</fullName>
    </submittedName>
</protein>
<dbReference type="InterPro" id="IPR008969">
    <property type="entry name" value="CarboxyPept-like_regulatory"/>
</dbReference>
<keyword evidence="2" id="KW-0472">Membrane</keyword>
<evidence type="ECO:0000259" key="5">
    <source>
        <dbReference type="Pfam" id="PF14905"/>
    </source>
</evidence>
<dbReference type="PANTHER" id="PTHR40980">
    <property type="entry name" value="PLUG DOMAIN-CONTAINING PROTEIN"/>
    <property type="match status" value="1"/>
</dbReference>
<dbReference type="InterPro" id="IPR012910">
    <property type="entry name" value="Plug_dom"/>
</dbReference>
<feature type="domain" description="Outer membrane protein beta-barrel" evidence="5">
    <location>
        <begin position="399"/>
        <end position="783"/>
    </location>
</feature>
<evidence type="ECO:0000256" key="1">
    <source>
        <dbReference type="ARBA" id="ARBA00004442"/>
    </source>
</evidence>
<dbReference type="EMBL" id="BAABEY010000025">
    <property type="protein sequence ID" value="GAA4441476.1"/>
    <property type="molecule type" value="Genomic_DNA"/>
</dbReference>
<proteinExistence type="predicted"/>
<dbReference type="Pfam" id="PF14905">
    <property type="entry name" value="OMP_b-brl_3"/>
    <property type="match status" value="1"/>
</dbReference>
<gene>
    <name evidence="6" type="ORF">GCM10023091_26800</name>
</gene>
<comment type="caution">
    <text evidence="6">The sequence shown here is derived from an EMBL/GenBank/DDBJ whole genome shotgun (WGS) entry which is preliminary data.</text>
</comment>
<dbReference type="Proteomes" id="UP001501508">
    <property type="component" value="Unassembled WGS sequence"/>
</dbReference>